<organism evidence="2 3">
    <name type="scientific">Stereocaulon virgatum</name>
    <dbReference type="NCBI Taxonomy" id="373712"/>
    <lineage>
        <taxon>Eukaryota</taxon>
        <taxon>Fungi</taxon>
        <taxon>Dikarya</taxon>
        <taxon>Ascomycota</taxon>
        <taxon>Pezizomycotina</taxon>
        <taxon>Lecanoromycetes</taxon>
        <taxon>OSLEUM clade</taxon>
        <taxon>Lecanoromycetidae</taxon>
        <taxon>Lecanorales</taxon>
        <taxon>Lecanorineae</taxon>
        <taxon>Stereocaulaceae</taxon>
        <taxon>Stereocaulon</taxon>
    </lineage>
</organism>
<protein>
    <recommendedName>
        <fullName evidence="4">SprT-like domain-containing protein</fullName>
    </recommendedName>
</protein>
<dbReference type="EMBL" id="JBEFKJ010000003">
    <property type="protein sequence ID" value="KAL2047189.1"/>
    <property type="molecule type" value="Genomic_DNA"/>
</dbReference>
<feature type="compositionally biased region" description="Polar residues" evidence="1">
    <location>
        <begin position="270"/>
        <end position="279"/>
    </location>
</feature>
<feature type="region of interest" description="Disordered" evidence="1">
    <location>
        <begin position="260"/>
        <end position="285"/>
    </location>
</feature>
<proteinExistence type="predicted"/>
<name>A0ABR4AN69_9LECA</name>
<keyword evidence="3" id="KW-1185">Reference proteome</keyword>
<reference evidence="2 3" key="1">
    <citation type="submission" date="2024-09" db="EMBL/GenBank/DDBJ databases">
        <title>Rethinking Asexuality: The Enigmatic Case of Functional Sexual Genes in Lepraria (Stereocaulaceae).</title>
        <authorList>
            <person name="Doellman M."/>
            <person name="Sun Y."/>
            <person name="Barcenas-Pena A."/>
            <person name="Lumbsch H.T."/>
            <person name="Grewe F."/>
        </authorList>
    </citation>
    <scope>NUCLEOTIDE SEQUENCE [LARGE SCALE GENOMIC DNA]</scope>
    <source>
        <strain evidence="2 3">Mercado 3170</strain>
    </source>
</reference>
<gene>
    <name evidence="2" type="ORF">N7G274_001208</name>
</gene>
<evidence type="ECO:0008006" key="4">
    <source>
        <dbReference type="Google" id="ProtNLM"/>
    </source>
</evidence>
<evidence type="ECO:0000313" key="3">
    <source>
        <dbReference type="Proteomes" id="UP001590950"/>
    </source>
</evidence>
<dbReference type="Proteomes" id="UP001590950">
    <property type="component" value="Unassembled WGS sequence"/>
</dbReference>
<accession>A0ABR4AN69</accession>
<comment type="caution">
    <text evidence="2">The sequence shown here is derived from an EMBL/GenBank/DDBJ whole genome shotgun (WGS) entry which is preliminary data.</text>
</comment>
<sequence length="285" mass="32418">MEMDLILNEANHALEIDNLLYQAQLPVEANKGTPYPCSQSDIDEFQHCARGNQEGVADKTVAVQMLEDFLDPLRQPSHAVLEALMRLRAARWNPNWGLDIIIKAAKDLDIAFFDGRLRGSVAIRWSLTWSVPANLRACVFKRYGMMWPGLGPELGMCLVHLYADEILCTANPCEQMWQTMLHEMIHAYGIVTAHTSYLGTKDDLDPGHGRYFERLHCFVDHRAHKYMSMCVMGAREVCRFPWRNISGGDDQRQRMLESSYGPSEDFRSYPISSNTNSAQGRDCSL</sequence>
<evidence type="ECO:0000256" key="1">
    <source>
        <dbReference type="SAM" id="MobiDB-lite"/>
    </source>
</evidence>
<evidence type="ECO:0000313" key="2">
    <source>
        <dbReference type="EMBL" id="KAL2047189.1"/>
    </source>
</evidence>